<evidence type="ECO:0000256" key="1">
    <source>
        <dbReference type="SAM" id="MobiDB-lite"/>
    </source>
</evidence>
<feature type="compositionally biased region" description="Low complexity" evidence="1">
    <location>
        <begin position="190"/>
        <end position="214"/>
    </location>
</feature>
<evidence type="ECO:0000259" key="2">
    <source>
        <dbReference type="Pfam" id="PF13086"/>
    </source>
</evidence>
<dbReference type="PANTHER" id="PTHR43788:SF13">
    <property type="entry name" value="REGULATOR OF NONSENSE TRANSCRIPTS 1"/>
    <property type="match status" value="1"/>
</dbReference>
<dbReference type="InterPro" id="IPR027417">
    <property type="entry name" value="P-loop_NTPase"/>
</dbReference>
<accession>A0ABN9SDD8</accession>
<evidence type="ECO:0000313" key="4">
    <source>
        <dbReference type="Proteomes" id="UP001189429"/>
    </source>
</evidence>
<dbReference type="Gene3D" id="3.40.50.300">
    <property type="entry name" value="P-loop containing nucleotide triphosphate hydrolases"/>
    <property type="match status" value="2"/>
</dbReference>
<feature type="region of interest" description="Disordered" evidence="1">
    <location>
        <begin position="116"/>
        <end position="141"/>
    </location>
</feature>
<feature type="compositionally biased region" description="Basic and acidic residues" evidence="1">
    <location>
        <begin position="116"/>
        <end position="134"/>
    </location>
</feature>
<organism evidence="3 4">
    <name type="scientific">Prorocentrum cordatum</name>
    <dbReference type="NCBI Taxonomy" id="2364126"/>
    <lineage>
        <taxon>Eukaryota</taxon>
        <taxon>Sar</taxon>
        <taxon>Alveolata</taxon>
        <taxon>Dinophyceae</taxon>
        <taxon>Prorocentrales</taxon>
        <taxon>Prorocentraceae</taxon>
        <taxon>Prorocentrum</taxon>
    </lineage>
</organism>
<dbReference type="Proteomes" id="UP001189429">
    <property type="component" value="Unassembled WGS sequence"/>
</dbReference>
<sequence length="348" mass="36978">VRALPAEQLARCWLELAAAPGLNPSQREAIEAAFTRRCTLVQGPPGTGKTTTAVHVLKAWVGLGVNRCSRPPRAMPLDNIAEGLAKLGVKVVRVGRPERIRGDLERLTMDAQLKERRARAEAAQRARDEADRASAHHSRLQHLEAMPVAAVRREAEQLGVDLSLPALAHREEAPPEALAAPPPDAGGGAEEATGQRPAASPDSAAAGAEEATAQRAPTALDAVLGAIAAAQEARQGAEEAKARAAKSPEAREADDRASRRRLREQEQEFQMEVLGDADVICTQMISAGSPLFLRLGEFQGILVDEVAQATEVSTIVPLVQRGCERLVLTGDHSSCPPRCSPGRRRGAG</sequence>
<dbReference type="PANTHER" id="PTHR43788">
    <property type="entry name" value="DNA2/NAM7 HELICASE FAMILY MEMBER"/>
    <property type="match status" value="1"/>
</dbReference>
<reference evidence="3" key="1">
    <citation type="submission" date="2023-10" db="EMBL/GenBank/DDBJ databases">
        <authorList>
            <person name="Chen Y."/>
            <person name="Shah S."/>
            <person name="Dougan E. K."/>
            <person name="Thang M."/>
            <person name="Chan C."/>
        </authorList>
    </citation>
    <scope>NUCLEOTIDE SEQUENCE [LARGE SCALE GENOMIC DNA]</scope>
</reference>
<feature type="region of interest" description="Disordered" evidence="1">
    <location>
        <begin position="238"/>
        <end position="264"/>
    </location>
</feature>
<protein>
    <recommendedName>
        <fullName evidence="2">DNA2/NAM7 helicase helicase domain-containing protein</fullName>
    </recommendedName>
</protein>
<dbReference type="Pfam" id="PF13086">
    <property type="entry name" value="AAA_11"/>
    <property type="match status" value="1"/>
</dbReference>
<dbReference type="InterPro" id="IPR041677">
    <property type="entry name" value="DNA2/NAM7_AAA_11"/>
</dbReference>
<comment type="caution">
    <text evidence="3">The sequence shown here is derived from an EMBL/GenBank/DDBJ whole genome shotgun (WGS) entry which is preliminary data.</text>
</comment>
<feature type="region of interest" description="Disordered" evidence="1">
    <location>
        <begin position="172"/>
        <end position="214"/>
    </location>
</feature>
<feature type="compositionally biased region" description="Basic and acidic residues" evidence="1">
    <location>
        <begin position="238"/>
        <end position="257"/>
    </location>
</feature>
<feature type="domain" description="DNA2/NAM7 helicase helicase" evidence="2">
    <location>
        <begin position="22"/>
        <end position="334"/>
    </location>
</feature>
<proteinExistence type="predicted"/>
<feature type="non-terminal residue" evidence="3">
    <location>
        <position position="1"/>
    </location>
</feature>
<evidence type="ECO:0000313" key="3">
    <source>
        <dbReference type="EMBL" id="CAK0830023.1"/>
    </source>
</evidence>
<dbReference type="SUPFAM" id="SSF52540">
    <property type="entry name" value="P-loop containing nucleoside triphosphate hydrolases"/>
    <property type="match status" value="1"/>
</dbReference>
<keyword evidence="4" id="KW-1185">Reference proteome</keyword>
<dbReference type="EMBL" id="CAUYUJ010010686">
    <property type="protein sequence ID" value="CAK0830023.1"/>
    <property type="molecule type" value="Genomic_DNA"/>
</dbReference>
<dbReference type="InterPro" id="IPR050534">
    <property type="entry name" value="Coronavir_polyprotein_1ab"/>
</dbReference>
<name>A0ABN9SDD8_9DINO</name>
<gene>
    <name evidence="3" type="ORF">PCOR1329_LOCUS28777</name>
</gene>